<dbReference type="Pfam" id="PF00294">
    <property type="entry name" value="PfkB"/>
    <property type="match status" value="1"/>
</dbReference>
<dbReference type="GO" id="GO:0005524">
    <property type="term" value="F:ATP binding"/>
    <property type="evidence" value="ECO:0007669"/>
    <property type="project" value="UniProtKB-UniRule"/>
</dbReference>
<proteinExistence type="inferred from homology"/>
<dbReference type="GO" id="GO:0005634">
    <property type="term" value="C:nucleus"/>
    <property type="evidence" value="ECO:0007669"/>
    <property type="project" value="UniProtKB-SubCell"/>
</dbReference>
<feature type="binding site" evidence="9">
    <location>
        <position position="266"/>
    </location>
    <ligand>
        <name>K(+)</name>
        <dbReference type="ChEBI" id="CHEBI:29103"/>
    </ligand>
</feature>
<dbReference type="InterPro" id="IPR011611">
    <property type="entry name" value="PfkB_dom"/>
</dbReference>
<evidence type="ECO:0000256" key="3">
    <source>
        <dbReference type="ARBA" id="ARBA00022741"/>
    </source>
</evidence>
<reference evidence="11 12" key="1">
    <citation type="journal article" date="2019" name="Nat. Ecol. Evol.">
        <title>Megaphylogeny resolves global patterns of mushroom evolution.</title>
        <authorList>
            <person name="Varga T."/>
            <person name="Krizsan K."/>
            <person name="Foldi C."/>
            <person name="Dima B."/>
            <person name="Sanchez-Garcia M."/>
            <person name="Sanchez-Ramirez S."/>
            <person name="Szollosi G.J."/>
            <person name="Szarkandi J.G."/>
            <person name="Papp V."/>
            <person name="Albert L."/>
            <person name="Andreopoulos W."/>
            <person name="Angelini C."/>
            <person name="Antonin V."/>
            <person name="Barry K.W."/>
            <person name="Bougher N.L."/>
            <person name="Buchanan P."/>
            <person name="Buyck B."/>
            <person name="Bense V."/>
            <person name="Catcheside P."/>
            <person name="Chovatia M."/>
            <person name="Cooper J."/>
            <person name="Damon W."/>
            <person name="Desjardin D."/>
            <person name="Finy P."/>
            <person name="Geml J."/>
            <person name="Haridas S."/>
            <person name="Hughes K."/>
            <person name="Justo A."/>
            <person name="Karasinski D."/>
            <person name="Kautmanova I."/>
            <person name="Kiss B."/>
            <person name="Kocsube S."/>
            <person name="Kotiranta H."/>
            <person name="LaButti K.M."/>
            <person name="Lechner B.E."/>
            <person name="Liimatainen K."/>
            <person name="Lipzen A."/>
            <person name="Lukacs Z."/>
            <person name="Mihaltcheva S."/>
            <person name="Morgado L.N."/>
            <person name="Niskanen T."/>
            <person name="Noordeloos M.E."/>
            <person name="Ohm R.A."/>
            <person name="Ortiz-Santana B."/>
            <person name="Ovrebo C."/>
            <person name="Racz N."/>
            <person name="Riley R."/>
            <person name="Savchenko A."/>
            <person name="Shiryaev A."/>
            <person name="Soop K."/>
            <person name="Spirin V."/>
            <person name="Szebenyi C."/>
            <person name="Tomsovsky M."/>
            <person name="Tulloss R.E."/>
            <person name="Uehling J."/>
            <person name="Grigoriev I.V."/>
            <person name="Vagvolgyi C."/>
            <person name="Papp T."/>
            <person name="Martin F.M."/>
            <person name="Miettinen O."/>
            <person name="Hibbett D.S."/>
            <person name="Nagy L.G."/>
        </authorList>
    </citation>
    <scope>NUCLEOTIDE SEQUENCE [LARGE SCALE GENOMIC DNA]</scope>
    <source>
        <strain evidence="11 12">FP101781</strain>
    </source>
</reference>
<feature type="binding site" evidence="9">
    <location>
        <position position="318"/>
    </location>
    <ligand>
        <name>K(+)</name>
        <dbReference type="ChEBI" id="CHEBI:29103"/>
    </ligand>
</feature>
<feature type="binding site" evidence="9">
    <location>
        <position position="268"/>
    </location>
    <ligand>
        <name>K(+)</name>
        <dbReference type="ChEBI" id="CHEBI:29103"/>
    </ligand>
</feature>
<feature type="binding site" evidence="9">
    <location>
        <begin position="17"/>
        <end position="19"/>
    </location>
    <ligand>
        <name>substrate</name>
    </ligand>
</feature>
<evidence type="ECO:0000256" key="6">
    <source>
        <dbReference type="ARBA" id="ARBA00022842"/>
    </source>
</evidence>
<keyword evidence="12" id="KW-1185">Reference proteome</keyword>
<keyword evidence="9" id="KW-0539">Nucleus</keyword>
<keyword evidence="9" id="KW-0963">Cytoplasm</keyword>
<evidence type="ECO:0000313" key="11">
    <source>
        <dbReference type="EMBL" id="TEB04119.1"/>
    </source>
</evidence>
<evidence type="ECO:0000256" key="7">
    <source>
        <dbReference type="ARBA" id="ARBA00022958"/>
    </source>
</evidence>
<evidence type="ECO:0000256" key="1">
    <source>
        <dbReference type="ARBA" id="ARBA00022679"/>
    </source>
</evidence>
<comment type="similarity">
    <text evidence="9">Belongs to the carbohydrate kinase PfkB family. Ribokinase subfamily.</text>
</comment>
<dbReference type="EC" id="2.7.1.15" evidence="9"/>
<keyword evidence="3 9" id="KW-0547">Nucleotide-binding</keyword>
<comment type="subcellular location">
    <subcellularLocation>
        <location evidence="9">Cytoplasm</location>
    </subcellularLocation>
    <subcellularLocation>
        <location evidence="9">Nucleus</location>
    </subcellularLocation>
</comment>
<dbReference type="SUPFAM" id="SSF53613">
    <property type="entry name" value="Ribokinase-like"/>
    <property type="match status" value="1"/>
</dbReference>
<keyword evidence="4 9" id="KW-0418">Kinase</keyword>
<dbReference type="PANTHER" id="PTHR10584:SF166">
    <property type="entry name" value="RIBOKINASE"/>
    <property type="match status" value="1"/>
</dbReference>
<comment type="caution">
    <text evidence="11">The sequence shown here is derived from an EMBL/GenBank/DDBJ whole genome shotgun (WGS) entry which is preliminary data.</text>
</comment>
<comment type="activity regulation">
    <text evidence="9">Activated by a monovalent cation that binds near, but not in, the active site. The most likely occupant of the site in vivo is potassium. Ion binding induces a conformational change that may alter substrate affinity.</text>
</comment>
<dbReference type="UniPathway" id="UPA00916">
    <property type="reaction ID" value="UER00889"/>
</dbReference>
<dbReference type="GO" id="GO:0004747">
    <property type="term" value="F:ribokinase activity"/>
    <property type="evidence" value="ECO:0007669"/>
    <property type="project" value="UniProtKB-UniRule"/>
</dbReference>
<name>A0A4Y7R5X1_COPMI</name>
<feature type="binding site" evidence="9">
    <location>
        <position position="191"/>
    </location>
    <ligand>
        <name>ATP</name>
        <dbReference type="ChEBI" id="CHEBI:30616"/>
    </ligand>
</feature>
<keyword evidence="7 9" id="KW-0630">Potassium</keyword>
<feature type="binding site" evidence="9">
    <location>
        <position position="144"/>
    </location>
    <ligand>
        <name>substrate</name>
    </ligand>
</feature>
<dbReference type="PANTHER" id="PTHR10584">
    <property type="entry name" value="SUGAR KINASE"/>
    <property type="match status" value="1"/>
</dbReference>
<gene>
    <name evidence="11" type="ORF">FA13DRAFT_1679316</name>
</gene>
<evidence type="ECO:0000256" key="2">
    <source>
        <dbReference type="ARBA" id="ARBA00022723"/>
    </source>
</evidence>
<dbReference type="GO" id="GO:0019303">
    <property type="term" value="P:D-ribose catabolic process"/>
    <property type="evidence" value="ECO:0007669"/>
    <property type="project" value="UniProtKB-UniRule"/>
</dbReference>
<organism evidence="11 12">
    <name type="scientific">Coprinellus micaceus</name>
    <name type="common">Glistening ink-cap mushroom</name>
    <name type="synonym">Coprinus micaceus</name>
    <dbReference type="NCBI Taxonomy" id="71717"/>
    <lineage>
        <taxon>Eukaryota</taxon>
        <taxon>Fungi</taxon>
        <taxon>Dikarya</taxon>
        <taxon>Basidiomycota</taxon>
        <taxon>Agaricomycotina</taxon>
        <taxon>Agaricomycetes</taxon>
        <taxon>Agaricomycetidae</taxon>
        <taxon>Agaricales</taxon>
        <taxon>Agaricineae</taxon>
        <taxon>Psathyrellaceae</taxon>
        <taxon>Coprinellus</taxon>
    </lineage>
</organism>
<dbReference type="InterPro" id="IPR011877">
    <property type="entry name" value="Ribokinase"/>
</dbReference>
<dbReference type="InterPro" id="IPR029056">
    <property type="entry name" value="Ribokinase-like"/>
</dbReference>
<feature type="binding site" evidence="9">
    <location>
        <position position="309"/>
    </location>
    <ligand>
        <name>K(+)</name>
        <dbReference type="ChEBI" id="CHEBI:29103"/>
    </ligand>
</feature>
<comment type="cofactor">
    <cofactor evidence="9">
        <name>Mg(2+)</name>
        <dbReference type="ChEBI" id="CHEBI:18420"/>
    </cofactor>
    <text evidence="9">Requires a divalent cation, most likely magnesium in vivo, as an electrophilic catalyst to aid phosphoryl group transfer. It is the chelate of the metal and the nucleotide that is the actual substrate.</text>
</comment>
<keyword evidence="2 9" id="KW-0479">Metal-binding</keyword>
<dbReference type="HAMAP" id="MF_01987">
    <property type="entry name" value="Ribokinase"/>
    <property type="match status" value="1"/>
</dbReference>
<keyword evidence="5 9" id="KW-0067">ATP-binding</keyword>
<feature type="binding site" evidence="9">
    <location>
        <begin position="271"/>
        <end position="272"/>
    </location>
    <ligand>
        <name>ATP</name>
        <dbReference type="ChEBI" id="CHEBI:30616"/>
    </ligand>
</feature>
<dbReference type="PRINTS" id="PR00990">
    <property type="entry name" value="RIBOKINASE"/>
</dbReference>
<dbReference type="STRING" id="71717.A0A4Y7R5X1"/>
<sequence>MSSMTTQGKCIVRGSINHDEYFFVDEITKPGETKSSKGHASRVGGKGANQAVAIARAGGHVQFYGTVGKDGEWIVEEMKGHGVDVSGILVGEEPTGRAIIQVSDDGENSIILFPGANHSDIHETHKASATKWFPGATHLLLQNEIAFTSTVESLIVAKDEGLHSVLNPSPMFSKDQIPRFPWEKVDWLLINEGEGNALLRGLSSDPSSPDLSETSIIQKLADIPAFKNTNIIYTLGSQGAMAYIPSLHSANTFRAPAAQLRGEVRDTTGAGDCFTGFFVAGIMQLDRYTIGKEDVERLLEVCNQAAGMSVDRPGTIDSIPTQEEVVSRMAKV</sequence>
<evidence type="ECO:0000256" key="5">
    <source>
        <dbReference type="ARBA" id="ARBA00022840"/>
    </source>
</evidence>
<feature type="binding site" evidence="9">
    <location>
        <begin position="234"/>
        <end position="239"/>
    </location>
    <ligand>
        <name>ATP</name>
        <dbReference type="ChEBI" id="CHEBI:30616"/>
    </ligand>
</feature>
<feature type="domain" description="Carbohydrate kinase PfkB" evidence="10">
    <location>
        <begin position="9"/>
        <end position="321"/>
    </location>
</feature>
<dbReference type="EMBL" id="QPFP01000643">
    <property type="protein sequence ID" value="TEB04119.1"/>
    <property type="molecule type" value="Genomic_DNA"/>
</dbReference>
<keyword evidence="6 9" id="KW-0460">Magnesium</keyword>
<comment type="function">
    <text evidence="9">Catalyzes the phosphorylation of ribose at O-5 in a reaction requiring ATP and magnesium. The resulting D-ribose-5-phosphate can then be used either for sythesis of nucleotides, histidine, and tryptophan, or as a component of the pentose phosphate pathway.</text>
</comment>
<feature type="binding site" evidence="9">
    <location>
        <position position="303"/>
    </location>
    <ligand>
        <name>ATP</name>
        <dbReference type="ChEBI" id="CHEBI:30616"/>
    </ligand>
</feature>
<comment type="caution">
    <text evidence="9">Lacks conserved residue(s) required for the propagation of feature annotation.</text>
</comment>
<evidence type="ECO:0000256" key="8">
    <source>
        <dbReference type="ARBA" id="ARBA00023277"/>
    </source>
</evidence>
<evidence type="ECO:0000256" key="9">
    <source>
        <dbReference type="HAMAP-Rule" id="MF_03215"/>
    </source>
</evidence>
<dbReference type="Gene3D" id="3.40.1190.20">
    <property type="match status" value="1"/>
</dbReference>
<evidence type="ECO:0000259" key="10">
    <source>
        <dbReference type="Pfam" id="PF00294"/>
    </source>
</evidence>
<dbReference type="AlphaFoldDB" id="A0A4Y7R5X1"/>
<accession>A0A4Y7R5X1</accession>
<feature type="active site" description="Proton acceptor" evidence="9">
    <location>
        <position position="272"/>
    </location>
</feature>
<protein>
    <recommendedName>
        <fullName evidence="9">Ribokinase</fullName>
        <shortName evidence="9">RK</shortName>
        <ecNumber evidence="9">2.7.1.15</ecNumber>
    </recommendedName>
</protein>
<keyword evidence="8 9" id="KW-0119">Carbohydrate metabolism</keyword>
<evidence type="ECO:0000256" key="4">
    <source>
        <dbReference type="ARBA" id="ARBA00022777"/>
    </source>
</evidence>
<dbReference type="InterPro" id="IPR002139">
    <property type="entry name" value="Ribo/fructo_kinase"/>
</dbReference>
<dbReference type="CDD" id="cd01174">
    <property type="entry name" value="ribokinase"/>
    <property type="match status" value="1"/>
</dbReference>
<comment type="subunit">
    <text evidence="9">Homodimer.</text>
</comment>
<dbReference type="OrthoDB" id="415590at2759"/>
<feature type="binding site" evidence="9">
    <location>
        <begin position="45"/>
        <end position="49"/>
    </location>
    <ligand>
        <name>substrate</name>
    </ligand>
</feature>
<dbReference type="GO" id="GO:0046872">
    <property type="term" value="F:metal ion binding"/>
    <property type="evidence" value="ECO:0007669"/>
    <property type="project" value="UniProtKB-KW"/>
</dbReference>
<dbReference type="GO" id="GO:0005737">
    <property type="term" value="C:cytoplasm"/>
    <property type="evidence" value="ECO:0007669"/>
    <property type="project" value="UniProtKB-SubCell"/>
</dbReference>
<dbReference type="Proteomes" id="UP000298030">
    <property type="component" value="Unassembled WGS sequence"/>
</dbReference>
<feature type="binding site" evidence="9">
    <location>
        <position position="314"/>
    </location>
    <ligand>
        <name>K(+)</name>
        <dbReference type="ChEBI" id="CHEBI:29103"/>
    </ligand>
</feature>
<comment type="pathway">
    <text evidence="9">Carbohydrate metabolism; D-ribose degradation; D-ribose 5-phosphate from beta-D-ribopyranose: step 2/2.</text>
</comment>
<comment type="catalytic activity">
    <reaction evidence="9">
        <text>D-ribose + ATP = D-ribose 5-phosphate + ADP + H(+)</text>
        <dbReference type="Rhea" id="RHEA:13697"/>
        <dbReference type="ChEBI" id="CHEBI:15378"/>
        <dbReference type="ChEBI" id="CHEBI:30616"/>
        <dbReference type="ChEBI" id="CHEBI:47013"/>
        <dbReference type="ChEBI" id="CHEBI:78346"/>
        <dbReference type="ChEBI" id="CHEBI:456216"/>
        <dbReference type="EC" id="2.7.1.15"/>
    </reaction>
</comment>
<feature type="binding site" evidence="9">
    <location>
        <position position="272"/>
    </location>
    <ligand>
        <name>substrate</name>
    </ligand>
</feature>
<feature type="binding site" evidence="9">
    <location>
        <position position="312"/>
    </location>
    <ligand>
        <name>K(+)</name>
        <dbReference type="ChEBI" id="CHEBI:29103"/>
    </ligand>
</feature>
<keyword evidence="1 9" id="KW-0808">Transferase</keyword>
<evidence type="ECO:0000313" key="12">
    <source>
        <dbReference type="Proteomes" id="UP000298030"/>
    </source>
</evidence>